<dbReference type="Proteomes" id="UP000593765">
    <property type="component" value="Chromosome"/>
</dbReference>
<dbReference type="SUPFAM" id="SSF50998">
    <property type="entry name" value="Quinoprotein alcohol dehydrogenase-like"/>
    <property type="match status" value="1"/>
</dbReference>
<dbReference type="PANTHER" id="PTHR34512">
    <property type="entry name" value="CELL SURFACE PROTEIN"/>
    <property type="match status" value="1"/>
</dbReference>
<name>A0A7M2WV15_9BACT</name>
<protein>
    <submittedName>
        <fullName evidence="2">PQQ-like beta-propeller repeat protein</fullName>
    </submittedName>
</protein>
<evidence type="ECO:0000313" key="3">
    <source>
        <dbReference type="Proteomes" id="UP000593765"/>
    </source>
</evidence>
<dbReference type="Gene3D" id="2.40.10.480">
    <property type="match status" value="1"/>
</dbReference>
<dbReference type="RefSeq" id="WP_206292357.1">
    <property type="nucleotide sequence ID" value="NZ_CP063458.1"/>
</dbReference>
<gene>
    <name evidence="2" type="ORF">IPV69_24475</name>
</gene>
<dbReference type="SMART" id="SM00564">
    <property type="entry name" value="PQQ"/>
    <property type="match status" value="5"/>
</dbReference>
<evidence type="ECO:0000259" key="1">
    <source>
        <dbReference type="Pfam" id="PF13360"/>
    </source>
</evidence>
<dbReference type="InterPro" id="IPR018391">
    <property type="entry name" value="PQQ_b-propeller_rpt"/>
</dbReference>
<dbReference type="InterPro" id="IPR002372">
    <property type="entry name" value="PQQ_rpt_dom"/>
</dbReference>
<proteinExistence type="predicted"/>
<accession>A0A7M2WV15</accession>
<dbReference type="Pfam" id="PF13360">
    <property type="entry name" value="PQQ_2"/>
    <property type="match status" value="2"/>
</dbReference>
<dbReference type="EMBL" id="CP063458">
    <property type="protein sequence ID" value="QOV89325.1"/>
    <property type="molecule type" value="Genomic_DNA"/>
</dbReference>
<feature type="domain" description="Pyrrolo-quinoline quinone repeat" evidence="1">
    <location>
        <begin position="328"/>
        <end position="392"/>
    </location>
</feature>
<evidence type="ECO:0000313" key="2">
    <source>
        <dbReference type="EMBL" id="QOV89325.1"/>
    </source>
</evidence>
<dbReference type="KEGG" id="hbs:IPV69_24475"/>
<dbReference type="PANTHER" id="PTHR34512:SF30">
    <property type="entry name" value="OUTER MEMBRANE PROTEIN ASSEMBLY FACTOR BAMB"/>
    <property type="match status" value="1"/>
</dbReference>
<keyword evidence="3" id="KW-1185">Reference proteome</keyword>
<reference evidence="2 3" key="1">
    <citation type="submission" date="2020-10" db="EMBL/GenBank/DDBJ databases">
        <title>Wide distribution of Phycisphaera-like planctomycetes from WD2101 soil group in peatlands and genome analysis of the first cultivated representative.</title>
        <authorList>
            <person name="Dedysh S.N."/>
            <person name="Beletsky A.V."/>
            <person name="Ivanova A."/>
            <person name="Kulichevskaya I.S."/>
            <person name="Suzina N.E."/>
            <person name="Philippov D.A."/>
            <person name="Rakitin A.L."/>
            <person name="Mardanov A.V."/>
            <person name="Ravin N.V."/>
        </authorList>
    </citation>
    <scope>NUCLEOTIDE SEQUENCE [LARGE SCALE GENOMIC DNA]</scope>
    <source>
        <strain evidence="2 3">M1803</strain>
    </source>
</reference>
<dbReference type="Gene3D" id="2.130.10.10">
    <property type="entry name" value="YVTN repeat-like/Quinoprotein amine dehydrogenase"/>
    <property type="match status" value="1"/>
</dbReference>
<dbReference type="AlphaFoldDB" id="A0A7M2WV15"/>
<dbReference type="InterPro" id="IPR011047">
    <property type="entry name" value="Quinoprotein_ADH-like_sf"/>
</dbReference>
<feature type="domain" description="Pyrrolo-quinoline quinone repeat" evidence="1">
    <location>
        <begin position="101"/>
        <end position="321"/>
    </location>
</feature>
<dbReference type="InterPro" id="IPR015943">
    <property type="entry name" value="WD40/YVTN_repeat-like_dom_sf"/>
</dbReference>
<sequence>MSRTTPALAITLFLCLPITLRSDEWGQWLGPKRDGIWRETGLFDAIPADGLKVRWRAPVSLGYGGPAVKDGKVFVMDRVLKEGAKNPANPFDRDKGIPGTERVLCFDAKTGKQLWAFEYDCPYTVSYAGGPRCTPAVDGDRDYDADRVYAHGTEGHLHCLDAQTGKKIWGRKMTENETPVWGYAAHPLVLWNMVIVATNDPKGILVAMDKMTGKVIWQAIPAKECGYSPPVMFDVAGKRQLIQWYPAGVTSLDPETGKVYWTIPQEPMKYGVTIVTPQLLRDSKLGDLLFVSSQYGGALMLKLDKSGNGDPTASVLWKRVGKSDRTSDAIQTLMATPVLRDGHVYGIDAKGQLRGLTAATGDRLWETFETTTYDAGMQSWATAFMTPLGETGPRTLFATEHGDLIVGDLTPAGFKLISKSHLLDPTNTDARRPVLWSQPAYANRSIYWRNDKELVSWSFAKE</sequence>
<organism evidence="2 3">
    <name type="scientific">Humisphaera borealis</name>
    <dbReference type="NCBI Taxonomy" id="2807512"/>
    <lineage>
        <taxon>Bacteria</taxon>
        <taxon>Pseudomonadati</taxon>
        <taxon>Planctomycetota</taxon>
        <taxon>Phycisphaerae</taxon>
        <taxon>Tepidisphaerales</taxon>
        <taxon>Tepidisphaeraceae</taxon>
        <taxon>Humisphaera</taxon>
    </lineage>
</organism>